<evidence type="ECO:0008006" key="3">
    <source>
        <dbReference type="Google" id="ProtNLM"/>
    </source>
</evidence>
<dbReference type="InterPro" id="IPR015034">
    <property type="entry name" value="Bles03"/>
</dbReference>
<accession>A0A8J2JIC4</accession>
<reference evidence="1" key="1">
    <citation type="submission" date="2021-06" db="EMBL/GenBank/DDBJ databases">
        <authorList>
            <person name="Hodson N. C."/>
            <person name="Mongue J. A."/>
            <person name="Jaron S. K."/>
        </authorList>
    </citation>
    <scope>NUCLEOTIDE SEQUENCE</scope>
</reference>
<gene>
    <name evidence="1" type="ORF">AFUS01_LOCUS8704</name>
</gene>
<protein>
    <recommendedName>
        <fullName evidence="3">DUF1917 domain-containing protein</fullName>
    </recommendedName>
</protein>
<dbReference type="PANTHER" id="PTHR31977">
    <property type="entry name" value="UPF0696 PROTEIN C11ORF68"/>
    <property type="match status" value="1"/>
</dbReference>
<dbReference type="Proteomes" id="UP000708208">
    <property type="component" value="Unassembled WGS sequence"/>
</dbReference>
<dbReference type="PANTHER" id="PTHR31977:SF1">
    <property type="entry name" value="UPF0696 PROTEIN C11ORF68"/>
    <property type="match status" value="1"/>
</dbReference>
<evidence type="ECO:0000313" key="2">
    <source>
        <dbReference type="Proteomes" id="UP000708208"/>
    </source>
</evidence>
<keyword evidence="2" id="KW-1185">Reference proteome</keyword>
<name>A0A8J2JIC4_9HEXA</name>
<evidence type="ECO:0000313" key="1">
    <source>
        <dbReference type="EMBL" id="CAG7719377.1"/>
    </source>
</evidence>
<dbReference type="OrthoDB" id="8251268at2759"/>
<organism evidence="1 2">
    <name type="scientific">Allacma fusca</name>
    <dbReference type="NCBI Taxonomy" id="39272"/>
    <lineage>
        <taxon>Eukaryota</taxon>
        <taxon>Metazoa</taxon>
        <taxon>Ecdysozoa</taxon>
        <taxon>Arthropoda</taxon>
        <taxon>Hexapoda</taxon>
        <taxon>Collembola</taxon>
        <taxon>Symphypleona</taxon>
        <taxon>Sminthuridae</taxon>
        <taxon>Allacma</taxon>
    </lineage>
</organism>
<dbReference type="EMBL" id="CAJVCH010060857">
    <property type="protein sequence ID" value="CAG7719377.1"/>
    <property type="molecule type" value="Genomic_DNA"/>
</dbReference>
<comment type="caution">
    <text evidence="1">The sequence shown here is derived from an EMBL/GenBank/DDBJ whole genome shotgun (WGS) entry which is preliminary data.</text>
</comment>
<sequence>MAGNLNPERPVDFPTKNEEDEWIHCQDESGKHLDKVPGDKAGKWLIFAPFRLIDPLWYSVCIATRKGDLGYASKVSTAMGDDEYDWETKVICVYTYDWTDEADVMRVRSALDRMGFTQRLSYKTNADSLAGKYSHRGHKRIAKYYV</sequence>
<dbReference type="AlphaFoldDB" id="A0A8J2JIC4"/>
<proteinExistence type="predicted"/>
<dbReference type="Pfam" id="PF08939">
    <property type="entry name" value="Bles03"/>
    <property type="match status" value="1"/>
</dbReference>